<dbReference type="RefSeq" id="WP_092878179.1">
    <property type="nucleotide sequence ID" value="NZ_FOVC01000007.1"/>
</dbReference>
<evidence type="ECO:0000313" key="6">
    <source>
        <dbReference type="Proteomes" id="UP000242222"/>
    </source>
</evidence>
<proteinExistence type="inferred from homology"/>
<dbReference type="SMART" id="SM00642">
    <property type="entry name" value="Aamy"/>
    <property type="match status" value="1"/>
</dbReference>
<dbReference type="InterPro" id="IPR014756">
    <property type="entry name" value="Ig_E-set"/>
</dbReference>
<dbReference type="STRING" id="1367852.SAMN05216516_10785"/>
<dbReference type="Pfam" id="PF00128">
    <property type="entry name" value="Alpha-amylase"/>
    <property type="match status" value="1"/>
</dbReference>
<keyword evidence="3" id="KW-0326">Glycosidase</keyword>
<evidence type="ECO:0000256" key="1">
    <source>
        <dbReference type="ARBA" id="ARBA00008061"/>
    </source>
</evidence>
<dbReference type="NCBIfam" id="NF002983">
    <property type="entry name" value="PRK03705.1"/>
    <property type="match status" value="1"/>
</dbReference>
<dbReference type="GO" id="GO:0004135">
    <property type="term" value="F:amylo-alpha-1,6-glucosidase activity"/>
    <property type="evidence" value="ECO:0007669"/>
    <property type="project" value="InterPro"/>
</dbReference>
<dbReference type="CDD" id="cd02856">
    <property type="entry name" value="E_set_GDE_Isoamylase_N"/>
    <property type="match status" value="1"/>
</dbReference>
<evidence type="ECO:0000256" key="3">
    <source>
        <dbReference type="ARBA" id="ARBA00023295"/>
    </source>
</evidence>
<comment type="similarity">
    <text evidence="1">Belongs to the glycosyl hydrolase 13 family.</text>
</comment>
<dbReference type="SUPFAM" id="SSF81296">
    <property type="entry name" value="E set domains"/>
    <property type="match status" value="1"/>
</dbReference>
<dbReference type="InterPro" id="IPR040784">
    <property type="entry name" value="GlgX_C"/>
</dbReference>
<feature type="domain" description="Glycosyl hydrolase family 13 catalytic" evidence="4">
    <location>
        <begin position="197"/>
        <end position="557"/>
    </location>
</feature>
<dbReference type="InterPro" id="IPR011837">
    <property type="entry name" value="Glycogen_debranch_GlgX"/>
</dbReference>
<dbReference type="Gene3D" id="2.60.40.10">
    <property type="entry name" value="Immunoglobulins"/>
    <property type="match status" value="1"/>
</dbReference>
<dbReference type="InterPro" id="IPR006047">
    <property type="entry name" value="GH13_cat_dom"/>
</dbReference>
<evidence type="ECO:0000256" key="2">
    <source>
        <dbReference type="ARBA" id="ARBA00022801"/>
    </source>
</evidence>
<protein>
    <submittedName>
        <fullName evidence="5">Glycogen operon protein</fullName>
    </submittedName>
</protein>
<dbReference type="InterPro" id="IPR044505">
    <property type="entry name" value="GlgX_Isoamylase_N_E_set"/>
</dbReference>
<dbReference type="Pfam" id="PF18390">
    <property type="entry name" value="GlgX_C"/>
    <property type="match status" value="1"/>
</dbReference>
<dbReference type="SUPFAM" id="SSF51445">
    <property type="entry name" value="(Trans)glycosidases"/>
    <property type="match status" value="1"/>
</dbReference>
<dbReference type="InterPro" id="IPR013780">
    <property type="entry name" value="Glyco_hydro_b"/>
</dbReference>
<dbReference type="Gene3D" id="2.60.40.1180">
    <property type="entry name" value="Golgi alpha-mannosidase II"/>
    <property type="match status" value="1"/>
</dbReference>
<sequence length="658" mass="73626">MSIVRSDADAPQGAYWDGRGVNFTLFSRHARGVTLCLFDISGEETQHALTQRSNGIWQGYLDGIGPGQRYGYRVDGPWAPQQGHRFNRAKLLLDPCARLVDGNVVDDPLFHGGDGCPDPHDNAALAPKSVVVDGQFDWQGVGRPCVPWGETVIYEAHVRGLTRHHPGIPPLLRGRYAALGHPALIDSLKALSVSTLELLPIACFASEPRLQQRGLSNYWGYNTLASWAPDGRYASTDDPLCELKTAIKSLHQAGIEVIFDVVFNHTAELEESGPMLSLRGIDNKHYYWLTEGGEYQNWTGCGNVRNLTHPQVVESILDCLRYWVSDFQVDGFRFDLATVLGRVPDFRQNAPLFEAMAACPLLSGIKVIAEPWDIGPNGYQVSNFPTLFAEWNDQFRDVMRRFWLKGEVGKGEFARRFAASSDLFQRGERLPSASINYICAHDGFTLRDLVSFNHKHNQANGEDNRDGHDANFSNNYGVEGLDADESVQIQRRRSAKALLTTLLLAQGTPMLLAGDESGHSQQGNNNAYCQDNAMTWLDWQHRDHELFTFVAELIDLRRRIPALTADRWWQDGDGHVEWLNSEGMPMDAAGWGKGPNLLQIRLSQHWLITLNASDRERELRLPAGNWNVASPFAAEHSEETQTVWRSPAGGICVFQERV</sequence>
<dbReference type="Gene3D" id="3.20.20.80">
    <property type="entry name" value="Glycosidases"/>
    <property type="match status" value="1"/>
</dbReference>
<dbReference type="EMBL" id="FOVC01000007">
    <property type="protein sequence ID" value="SFN42649.1"/>
    <property type="molecule type" value="Genomic_DNA"/>
</dbReference>
<dbReference type="OrthoDB" id="3236218at2"/>
<gene>
    <name evidence="5" type="ORF">SAMN05216516_10785</name>
</gene>
<evidence type="ECO:0000313" key="5">
    <source>
        <dbReference type="EMBL" id="SFN42649.1"/>
    </source>
</evidence>
<dbReference type="InterPro" id="IPR004193">
    <property type="entry name" value="Glyco_hydro_13_N"/>
</dbReference>
<dbReference type="Pfam" id="PF02922">
    <property type="entry name" value="CBM_48"/>
    <property type="match status" value="1"/>
</dbReference>
<name>A0A1I4YY83_9GAMM</name>
<dbReference type="Proteomes" id="UP000242222">
    <property type="component" value="Unassembled WGS sequence"/>
</dbReference>
<dbReference type="InterPro" id="IPR017853">
    <property type="entry name" value="GH"/>
</dbReference>
<organism evidence="5 6">
    <name type="scientific">Izhakiella capsodis</name>
    <dbReference type="NCBI Taxonomy" id="1367852"/>
    <lineage>
        <taxon>Bacteria</taxon>
        <taxon>Pseudomonadati</taxon>
        <taxon>Pseudomonadota</taxon>
        <taxon>Gammaproteobacteria</taxon>
        <taxon>Enterobacterales</taxon>
        <taxon>Erwiniaceae</taxon>
        <taxon>Izhakiella</taxon>
    </lineage>
</organism>
<dbReference type="InterPro" id="IPR013783">
    <property type="entry name" value="Ig-like_fold"/>
</dbReference>
<dbReference type="PANTHER" id="PTHR43002">
    <property type="entry name" value="GLYCOGEN DEBRANCHING ENZYME"/>
    <property type="match status" value="1"/>
</dbReference>
<dbReference type="NCBIfam" id="TIGR02100">
    <property type="entry name" value="glgX_debranch"/>
    <property type="match status" value="1"/>
</dbReference>
<dbReference type="AlphaFoldDB" id="A0A1I4YY83"/>
<dbReference type="CDD" id="cd11326">
    <property type="entry name" value="AmyAc_Glg_debranch"/>
    <property type="match status" value="1"/>
</dbReference>
<keyword evidence="6" id="KW-1185">Reference proteome</keyword>
<reference evidence="6" key="1">
    <citation type="submission" date="2016-10" db="EMBL/GenBank/DDBJ databases">
        <authorList>
            <person name="Varghese N."/>
            <person name="Submissions S."/>
        </authorList>
    </citation>
    <scope>NUCLEOTIDE SEQUENCE [LARGE SCALE GENOMIC DNA]</scope>
    <source>
        <strain evidence="6">N6PO6</strain>
    </source>
</reference>
<evidence type="ECO:0000259" key="4">
    <source>
        <dbReference type="SMART" id="SM00642"/>
    </source>
</evidence>
<accession>A0A1I4YY83</accession>
<keyword evidence="2" id="KW-0378">Hydrolase</keyword>
<dbReference type="GO" id="GO:0005980">
    <property type="term" value="P:glycogen catabolic process"/>
    <property type="evidence" value="ECO:0007669"/>
    <property type="project" value="InterPro"/>
</dbReference>